<organism evidence="8 9">
    <name type="scientific">Paenibacillus piri</name>
    <dbReference type="NCBI Taxonomy" id="2547395"/>
    <lineage>
        <taxon>Bacteria</taxon>
        <taxon>Bacillati</taxon>
        <taxon>Bacillota</taxon>
        <taxon>Bacilli</taxon>
        <taxon>Bacillales</taxon>
        <taxon>Paenibacillaceae</taxon>
        <taxon>Paenibacillus</taxon>
    </lineage>
</organism>
<evidence type="ECO:0000256" key="1">
    <source>
        <dbReference type="ARBA" id="ARBA00004651"/>
    </source>
</evidence>
<comment type="subcellular location">
    <subcellularLocation>
        <location evidence="1">Cell membrane</location>
        <topology evidence="1">Multi-pass membrane protein</topology>
    </subcellularLocation>
</comment>
<dbReference type="Gene3D" id="1.20.1250.20">
    <property type="entry name" value="MFS general substrate transporter like domains"/>
    <property type="match status" value="1"/>
</dbReference>
<feature type="transmembrane region" description="Helical" evidence="6">
    <location>
        <begin position="300"/>
        <end position="325"/>
    </location>
</feature>
<sequence>MTYVYGSKIWTKSFIAICLSSFFIYVTVYMFNTTFPAFVKEAFHVSDRQMGLVITLWSVGVVAFRLFSGRWIERFGMKLTAIFSLILCFLAVTIYLGVYGIVFLLSIRLIHGGSFAVAATATSALATDLIPESRKGEGIGYFSMFMSIAMVIGPASGAYLINENRNGHALFTVSLILSGLAVICLLFVRHSQQASVKLVTNEKVSWGHLLEKKAIPISLAGFVLSFSYSSLTSFIFTYTKEINLGHLSGPFFVVFALIIIVSRPLVGMILDNFREHYIVYPGIISFAIGVILLSQSETGFMVLLSAAIIGLGYGALFPCFQILVIQSVAQERCYINLFFIF</sequence>
<name>A0A4V2ZSM4_9BACL</name>
<feature type="transmembrane region" description="Helical" evidence="6">
    <location>
        <begin position="109"/>
        <end position="127"/>
    </location>
</feature>
<evidence type="ECO:0000256" key="3">
    <source>
        <dbReference type="ARBA" id="ARBA00022692"/>
    </source>
</evidence>
<dbReference type="CDD" id="cd17489">
    <property type="entry name" value="MFS_YfcJ_like"/>
    <property type="match status" value="1"/>
</dbReference>
<dbReference type="PANTHER" id="PTHR23531">
    <property type="entry name" value="QUINOLENE RESISTANCE PROTEIN NORA"/>
    <property type="match status" value="1"/>
</dbReference>
<dbReference type="Proteomes" id="UP000295636">
    <property type="component" value="Unassembled WGS sequence"/>
</dbReference>
<dbReference type="InterPro" id="IPR036259">
    <property type="entry name" value="MFS_trans_sf"/>
</dbReference>
<dbReference type="PANTHER" id="PTHR23531:SF2">
    <property type="entry name" value="PERMEASE"/>
    <property type="match status" value="1"/>
</dbReference>
<feature type="domain" description="Major facilitator superfamily (MFS) profile" evidence="7">
    <location>
        <begin position="13"/>
        <end position="341"/>
    </location>
</feature>
<keyword evidence="4 6" id="KW-1133">Transmembrane helix</keyword>
<evidence type="ECO:0000313" key="8">
    <source>
        <dbReference type="EMBL" id="TDF93804.1"/>
    </source>
</evidence>
<gene>
    <name evidence="8" type="ORF">E1757_25805</name>
</gene>
<proteinExistence type="predicted"/>
<keyword evidence="9" id="KW-1185">Reference proteome</keyword>
<keyword evidence="2" id="KW-0813">Transport</keyword>
<feature type="transmembrane region" description="Helical" evidence="6">
    <location>
        <begin position="9"/>
        <end position="30"/>
    </location>
</feature>
<reference evidence="8 9" key="1">
    <citation type="submission" date="2019-03" db="EMBL/GenBank/DDBJ databases">
        <title>This is whole genome sequence of Paenibacillus sp MS74 strain.</title>
        <authorList>
            <person name="Trinh H.N."/>
        </authorList>
    </citation>
    <scope>NUCLEOTIDE SEQUENCE [LARGE SCALE GENOMIC DNA]</scope>
    <source>
        <strain evidence="8 9">MS74</strain>
    </source>
</reference>
<keyword evidence="5 6" id="KW-0472">Membrane</keyword>
<dbReference type="PROSITE" id="PS50850">
    <property type="entry name" value="MFS"/>
    <property type="match status" value="1"/>
</dbReference>
<evidence type="ECO:0000256" key="6">
    <source>
        <dbReference type="SAM" id="Phobius"/>
    </source>
</evidence>
<feature type="transmembrane region" description="Helical" evidence="6">
    <location>
        <begin position="277"/>
        <end position="294"/>
    </location>
</feature>
<dbReference type="OrthoDB" id="9814001at2"/>
<dbReference type="SUPFAM" id="SSF103473">
    <property type="entry name" value="MFS general substrate transporter"/>
    <property type="match status" value="1"/>
</dbReference>
<evidence type="ECO:0000313" key="9">
    <source>
        <dbReference type="Proteomes" id="UP000295636"/>
    </source>
</evidence>
<dbReference type="GO" id="GO:0005886">
    <property type="term" value="C:plasma membrane"/>
    <property type="evidence" value="ECO:0007669"/>
    <property type="project" value="UniProtKB-SubCell"/>
</dbReference>
<protein>
    <submittedName>
        <fullName evidence="8">MFS transporter</fullName>
    </submittedName>
</protein>
<comment type="caution">
    <text evidence="8">The sequence shown here is derived from an EMBL/GenBank/DDBJ whole genome shotgun (WGS) entry which is preliminary data.</text>
</comment>
<evidence type="ECO:0000259" key="7">
    <source>
        <dbReference type="PROSITE" id="PS50850"/>
    </source>
</evidence>
<dbReference type="InterPro" id="IPR020846">
    <property type="entry name" value="MFS_dom"/>
</dbReference>
<feature type="transmembrane region" description="Helical" evidence="6">
    <location>
        <begin position="251"/>
        <end position="270"/>
    </location>
</feature>
<feature type="transmembrane region" description="Helical" evidence="6">
    <location>
        <begin position="139"/>
        <end position="161"/>
    </location>
</feature>
<feature type="transmembrane region" description="Helical" evidence="6">
    <location>
        <begin position="79"/>
        <end position="103"/>
    </location>
</feature>
<dbReference type="GO" id="GO:0022857">
    <property type="term" value="F:transmembrane transporter activity"/>
    <property type="evidence" value="ECO:0007669"/>
    <property type="project" value="InterPro"/>
</dbReference>
<evidence type="ECO:0000256" key="5">
    <source>
        <dbReference type="ARBA" id="ARBA00023136"/>
    </source>
</evidence>
<feature type="transmembrane region" description="Helical" evidence="6">
    <location>
        <begin position="219"/>
        <end position="239"/>
    </location>
</feature>
<feature type="transmembrane region" description="Helical" evidence="6">
    <location>
        <begin position="167"/>
        <end position="188"/>
    </location>
</feature>
<dbReference type="PRINTS" id="PR01035">
    <property type="entry name" value="TCRTETA"/>
</dbReference>
<evidence type="ECO:0000256" key="4">
    <source>
        <dbReference type="ARBA" id="ARBA00022989"/>
    </source>
</evidence>
<dbReference type="InterPro" id="IPR001958">
    <property type="entry name" value="Tet-R_TetA/multi-R_MdtG-like"/>
</dbReference>
<dbReference type="Pfam" id="PF07690">
    <property type="entry name" value="MFS_1"/>
    <property type="match status" value="1"/>
</dbReference>
<dbReference type="InterPro" id="IPR011701">
    <property type="entry name" value="MFS"/>
</dbReference>
<accession>A0A4V2ZSM4</accession>
<feature type="transmembrane region" description="Helical" evidence="6">
    <location>
        <begin position="50"/>
        <end position="67"/>
    </location>
</feature>
<keyword evidence="3 6" id="KW-0812">Transmembrane</keyword>
<dbReference type="AlphaFoldDB" id="A0A4V2ZSM4"/>
<dbReference type="EMBL" id="SMRT01000015">
    <property type="protein sequence ID" value="TDF93804.1"/>
    <property type="molecule type" value="Genomic_DNA"/>
</dbReference>
<dbReference type="InterPro" id="IPR052714">
    <property type="entry name" value="MFS_Exporter"/>
</dbReference>
<evidence type="ECO:0000256" key="2">
    <source>
        <dbReference type="ARBA" id="ARBA00022448"/>
    </source>
</evidence>